<keyword evidence="7 8" id="KW-0472">Membrane</keyword>
<gene>
    <name evidence="10" type="ORF">C7B46_14040</name>
</gene>
<keyword evidence="3" id="KW-1003">Cell membrane</keyword>
<name>A0A2T2XDF9_9FIRM</name>
<dbReference type="NCBIfam" id="TIGR01726">
    <property type="entry name" value="HEQRo_perm_3TM"/>
    <property type="match status" value="1"/>
</dbReference>
<protein>
    <recommendedName>
        <fullName evidence="9">ABC transmembrane type-1 domain-containing protein</fullName>
    </recommendedName>
</protein>
<dbReference type="GO" id="GO:0006865">
    <property type="term" value="P:amino acid transport"/>
    <property type="evidence" value="ECO:0007669"/>
    <property type="project" value="UniProtKB-KW"/>
</dbReference>
<proteinExistence type="inferred from homology"/>
<evidence type="ECO:0000256" key="5">
    <source>
        <dbReference type="ARBA" id="ARBA00022970"/>
    </source>
</evidence>
<dbReference type="PROSITE" id="PS50928">
    <property type="entry name" value="ABC_TM1"/>
    <property type="match status" value="1"/>
</dbReference>
<dbReference type="CDD" id="cd06261">
    <property type="entry name" value="TM_PBP2"/>
    <property type="match status" value="1"/>
</dbReference>
<evidence type="ECO:0000256" key="8">
    <source>
        <dbReference type="RuleBase" id="RU363032"/>
    </source>
</evidence>
<dbReference type="PANTHER" id="PTHR30614:SF0">
    <property type="entry name" value="L-CYSTINE TRANSPORT SYSTEM PERMEASE PROTEIN TCYL"/>
    <property type="match status" value="1"/>
</dbReference>
<evidence type="ECO:0000256" key="7">
    <source>
        <dbReference type="ARBA" id="ARBA00023136"/>
    </source>
</evidence>
<keyword evidence="5" id="KW-0029">Amino-acid transport</keyword>
<feature type="transmembrane region" description="Helical" evidence="8">
    <location>
        <begin position="51"/>
        <end position="72"/>
    </location>
</feature>
<accession>A0A2T2XDF9</accession>
<comment type="caution">
    <text evidence="10">The sequence shown here is derived from an EMBL/GenBank/DDBJ whole genome shotgun (WGS) entry which is preliminary data.</text>
</comment>
<dbReference type="InterPro" id="IPR035906">
    <property type="entry name" value="MetI-like_sf"/>
</dbReference>
<evidence type="ECO:0000256" key="6">
    <source>
        <dbReference type="ARBA" id="ARBA00022989"/>
    </source>
</evidence>
<evidence type="ECO:0000313" key="11">
    <source>
        <dbReference type="Proteomes" id="UP000242972"/>
    </source>
</evidence>
<dbReference type="Proteomes" id="UP000242972">
    <property type="component" value="Unassembled WGS sequence"/>
</dbReference>
<evidence type="ECO:0000313" key="10">
    <source>
        <dbReference type="EMBL" id="PSR32487.1"/>
    </source>
</evidence>
<sequence length="214" mass="23176">MHVVILYLGVLLQGGMRDVELTVVSSILALMLGALGAIGRLYGGRIIGGAIYWYVELIRGLPPILQLFVLFFGLSQFGIDLNPLSAAIIWLVAYGAGYAVEVFRAGIMDVAEGQHEAATALGLDRKITMRKIIIPQAFVAMLPNLTTLIVLQLKNTTLLYLIGYADMMYQARLGADATAQPGPLYVVVAIEYLVLSAIISRIGSSMEKRAAAYR</sequence>
<dbReference type="InterPro" id="IPR010065">
    <property type="entry name" value="AA_ABC_transptr_permease_3TM"/>
</dbReference>
<feature type="transmembrane region" description="Helical" evidence="8">
    <location>
        <begin position="182"/>
        <end position="199"/>
    </location>
</feature>
<evidence type="ECO:0000256" key="2">
    <source>
        <dbReference type="ARBA" id="ARBA00022448"/>
    </source>
</evidence>
<keyword evidence="6 8" id="KW-1133">Transmembrane helix</keyword>
<feature type="transmembrane region" description="Helical" evidence="8">
    <location>
        <begin position="132"/>
        <end position="151"/>
    </location>
</feature>
<feature type="transmembrane region" description="Helical" evidence="8">
    <location>
        <begin position="21"/>
        <end position="39"/>
    </location>
</feature>
<dbReference type="InterPro" id="IPR000515">
    <property type="entry name" value="MetI-like"/>
</dbReference>
<evidence type="ECO:0000256" key="1">
    <source>
        <dbReference type="ARBA" id="ARBA00004651"/>
    </source>
</evidence>
<evidence type="ECO:0000256" key="3">
    <source>
        <dbReference type="ARBA" id="ARBA00022475"/>
    </source>
</evidence>
<evidence type="ECO:0000259" key="9">
    <source>
        <dbReference type="PROSITE" id="PS50928"/>
    </source>
</evidence>
<dbReference type="GO" id="GO:0022857">
    <property type="term" value="F:transmembrane transporter activity"/>
    <property type="evidence" value="ECO:0007669"/>
    <property type="project" value="InterPro"/>
</dbReference>
<organism evidence="10 11">
    <name type="scientific">Sulfobacillus benefaciens</name>
    <dbReference type="NCBI Taxonomy" id="453960"/>
    <lineage>
        <taxon>Bacteria</taxon>
        <taxon>Bacillati</taxon>
        <taxon>Bacillota</taxon>
        <taxon>Clostridia</taxon>
        <taxon>Eubacteriales</taxon>
        <taxon>Clostridiales Family XVII. Incertae Sedis</taxon>
        <taxon>Sulfobacillus</taxon>
    </lineage>
</organism>
<comment type="similarity">
    <text evidence="8">Belongs to the binding-protein-dependent transport system permease family.</text>
</comment>
<keyword evidence="2 8" id="KW-0813">Transport</keyword>
<evidence type="ECO:0000256" key="4">
    <source>
        <dbReference type="ARBA" id="ARBA00022692"/>
    </source>
</evidence>
<dbReference type="EMBL" id="PXYW01000039">
    <property type="protein sequence ID" value="PSR32487.1"/>
    <property type="molecule type" value="Genomic_DNA"/>
</dbReference>
<feature type="transmembrane region" description="Helical" evidence="8">
    <location>
        <begin position="84"/>
        <end position="103"/>
    </location>
</feature>
<dbReference type="InterPro" id="IPR043429">
    <property type="entry name" value="ArtM/GltK/GlnP/TcyL/YhdX-like"/>
</dbReference>
<reference evidence="10 11" key="1">
    <citation type="journal article" date="2014" name="BMC Genomics">
        <title>Comparison of environmental and isolate Sulfobacillus genomes reveals diverse carbon, sulfur, nitrogen, and hydrogen metabolisms.</title>
        <authorList>
            <person name="Justice N.B."/>
            <person name="Norman A."/>
            <person name="Brown C.T."/>
            <person name="Singh A."/>
            <person name="Thomas B.C."/>
            <person name="Banfield J.F."/>
        </authorList>
    </citation>
    <scope>NUCLEOTIDE SEQUENCE [LARGE SCALE GENOMIC DNA]</scope>
    <source>
        <strain evidence="10">AMDSBA4</strain>
    </source>
</reference>
<dbReference type="Pfam" id="PF00528">
    <property type="entry name" value="BPD_transp_1"/>
    <property type="match status" value="1"/>
</dbReference>
<dbReference type="GO" id="GO:0043190">
    <property type="term" value="C:ATP-binding cassette (ABC) transporter complex"/>
    <property type="evidence" value="ECO:0007669"/>
    <property type="project" value="InterPro"/>
</dbReference>
<dbReference type="SUPFAM" id="SSF161098">
    <property type="entry name" value="MetI-like"/>
    <property type="match status" value="1"/>
</dbReference>
<dbReference type="AlphaFoldDB" id="A0A2T2XDF9"/>
<dbReference type="Gene3D" id="1.10.3720.10">
    <property type="entry name" value="MetI-like"/>
    <property type="match status" value="1"/>
</dbReference>
<dbReference type="PANTHER" id="PTHR30614">
    <property type="entry name" value="MEMBRANE COMPONENT OF AMINO ACID ABC TRANSPORTER"/>
    <property type="match status" value="1"/>
</dbReference>
<comment type="subcellular location">
    <subcellularLocation>
        <location evidence="1 8">Cell membrane</location>
        <topology evidence="1 8">Multi-pass membrane protein</topology>
    </subcellularLocation>
</comment>
<feature type="domain" description="ABC transmembrane type-1" evidence="9">
    <location>
        <begin position="15"/>
        <end position="203"/>
    </location>
</feature>
<keyword evidence="4 8" id="KW-0812">Transmembrane</keyword>